<evidence type="ECO:0000313" key="3">
    <source>
        <dbReference type="EMBL" id="MEJ5220016.1"/>
    </source>
</evidence>
<sequence length="158" mass="16434">MIWDPSYLSLFLLPIGALGVSVGLISLSWYDVTRFEIDPPSLLLVVLGAAATFLALGQDFTAPLSAGVVLLTLSLGLRICSPKSIGEGDLWLFAGLGFVSGPLVGVFVSTLFVACLITAFAYSRARGKPALKSSFPMALPACIAASIAFAIQLLGVVV</sequence>
<name>A0ABU8QKS7_9RHOB</name>
<organism evidence="3 4">
    <name type="scientific">Cognatishimia coralii</name>
    <dbReference type="NCBI Taxonomy" id="3083254"/>
    <lineage>
        <taxon>Bacteria</taxon>
        <taxon>Pseudomonadati</taxon>
        <taxon>Pseudomonadota</taxon>
        <taxon>Alphaproteobacteria</taxon>
        <taxon>Rhodobacterales</taxon>
        <taxon>Paracoccaceae</taxon>
        <taxon>Cognatishimia</taxon>
    </lineage>
</organism>
<dbReference type="Pfam" id="PF01478">
    <property type="entry name" value="Peptidase_A24"/>
    <property type="match status" value="1"/>
</dbReference>
<keyword evidence="1" id="KW-0812">Transmembrane</keyword>
<protein>
    <recommendedName>
        <fullName evidence="2">Prepilin type IV endopeptidase peptidase domain-containing protein</fullName>
    </recommendedName>
</protein>
<reference evidence="3 4" key="1">
    <citation type="submission" date="2024-03" db="EMBL/GenBank/DDBJ databases">
        <title>Cognatishimia coralii sp. nov., a marine bacterium isolated from coral surrounding seawater.</title>
        <authorList>
            <person name="Liu X."/>
            <person name="Liu S."/>
            <person name="Sun H."/>
            <person name="Zhang Y."/>
        </authorList>
    </citation>
    <scope>NUCLEOTIDE SEQUENCE [LARGE SCALE GENOMIC DNA]</scope>
    <source>
        <strain evidence="3 4">D5M38</strain>
    </source>
</reference>
<feature type="transmembrane region" description="Helical" evidence="1">
    <location>
        <begin position="42"/>
        <end position="70"/>
    </location>
</feature>
<feature type="transmembrane region" description="Helical" evidence="1">
    <location>
        <begin position="135"/>
        <end position="157"/>
    </location>
</feature>
<accession>A0ABU8QKS7</accession>
<dbReference type="Proteomes" id="UP001368270">
    <property type="component" value="Unassembled WGS sequence"/>
</dbReference>
<proteinExistence type="predicted"/>
<comment type="caution">
    <text evidence="3">The sequence shown here is derived from an EMBL/GenBank/DDBJ whole genome shotgun (WGS) entry which is preliminary data.</text>
</comment>
<feature type="transmembrane region" description="Helical" evidence="1">
    <location>
        <begin position="90"/>
        <end position="123"/>
    </location>
</feature>
<feature type="domain" description="Prepilin type IV endopeptidase peptidase" evidence="2">
    <location>
        <begin position="21"/>
        <end position="120"/>
    </location>
</feature>
<evidence type="ECO:0000313" key="4">
    <source>
        <dbReference type="Proteomes" id="UP001368270"/>
    </source>
</evidence>
<dbReference type="RefSeq" id="WP_303963870.1">
    <property type="nucleotide sequence ID" value="NZ_JBBGAZ010000015.1"/>
</dbReference>
<keyword evidence="1" id="KW-0472">Membrane</keyword>
<keyword evidence="4" id="KW-1185">Reference proteome</keyword>
<evidence type="ECO:0000259" key="2">
    <source>
        <dbReference type="Pfam" id="PF01478"/>
    </source>
</evidence>
<keyword evidence="1" id="KW-1133">Transmembrane helix</keyword>
<gene>
    <name evidence="3" type="ORF">WG622_17305</name>
</gene>
<evidence type="ECO:0000256" key="1">
    <source>
        <dbReference type="SAM" id="Phobius"/>
    </source>
</evidence>
<dbReference type="InterPro" id="IPR000045">
    <property type="entry name" value="Prepilin_IV_endopep_pep"/>
</dbReference>
<feature type="transmembrane region" description="Helical" evidence="1">
    <location>
        <begin position="6"/>
        <end position="30"/>
    </location>
</feature>
<dbReference type="EMBL" id="JBBGAZ010000015">
    <property type="protein sequence ID" value="MEJ5220016.1"/>
    <property type="molecule type" value="Genomic_DNA"/>
</dbReference>